<evidence type="ECO:0000313" key="1">
    <source>
        <dbReference type="EMBL" id="MYM41254.1"/>
    </source>
</evidence>
<accession>A0ABW9VNW3</accession>
<sequence length="118" mass="13165">MLHDDLAPLKEMLVLHDPVQSPASRSQIQGLIALNTRADFLPYRSAATRGFLFGIRIGVTINEPAYHTCGLYLFSQLLDHLFGLSTQLNTFVRLSLCSQQTGKELMQCPARSGYQNIL</sequence>
<dbReference type="PANTHER" id="PTHR35370:SF1">
    <property type="entry name" value="TYPE VI SECRETION SYSTEM COMPONENT TSSF1"/>
    <property type="match status" value="1"/>
</dbReference>
<proteinExistence type="predicted"/>
<organism evidence="1 2">
    <name type="scientific">Duganella qianjiadongensis</name>
    <dbReference type="NCBI Taxonomy" id="2692176"/>
    <lineage>
        <taxon>Bacteria</taxon>
        <taxon>Pseudomonadati</taxon>
        <taxon>Pseudomonadota</taxon>
        <taxon>Betaproteobacteria</taxon>
        <taxon>Burkholderiales</taxon>
        <taxon>Oxalobacteraceae</taxon>
        <taxon>Telluria group</taxon>
        <taxon>Duganella</taxon>
    </lineage>
</organism>
<keyword evidence="2" id="KW-1185">Reference proteome</keyword>
<evidence type="ECO:0008006" key="3">
    <source>
        <dbReference type="Google" id="ProtNLM"/>
    </source>
</evidence>
<reference evidence="1 2" key="1">
    <citation type="submission" date="2019-12" db="EMBL/GenBank/DDBJ databases">
        <title>Novel species isolated from a subtropical stream in China.</title>
        <authorList>
            <person name="Lu H."/>
        </authorList>
    </citation>
    <scope>NUCLEOTIDE SEQUENCE [LARGE SCALE GENOMIC DNA]</scope>
    <source>
        <strain evidence="1 2">CY13W</strain>
    </source>
</reference>
<dbReference type="EMBL" id="WWCM01000015">
    <property type="protein sequence ID" value="MYM41254.1"/>
    <property type="molecule type" value="Genomic_DNA"/>
</dbReference>
<dbReference type="InterPro" id="IPR010272">
    <property type="entry name" value="T6SS_TssF"/>
</dbReference>
<evidence type="ECO:0000313" key="2">
    <source>
        <dbReference type="Proteomes" id="UP000478090"/>
    </source>
</evidence>
<dbReference type="Pfam" id="PF05947">
    <property type="entry name" value="T6SS_TssF"/>
    <property type="match status" value="1"/>
</dbReference>
<gene>
    <name evidence="1" type="ORF">GTP27_18210</name>
</gene>
<dbReference type="Proteomes" id="UP000478090">
    <property type="component" value="Unassembled WGS sequence"/>
</dbReference>
<comment type="caution">
    <text evidence="1">The sequence shown here is derived from an EMBL/GenBank/DDBJ whole genome shotgun (WGS) entry which is preliminary data.</text>
</comment>
<dbReference type="PANTHER" id="PTHR35370">
    <property type="entry name" value="CYTOPLASMIC PROTEIN-RELATED-RELATED"/>
    <property type="match status" value="1"/>
</dbReference>
<name>A0ABW9VNW3_9BURK</name>
<protein>
    <recommendedName>
        <fullName evidence="3">Type VI secretion system baseplate subunit TssG</fullName>
    </recommendedName>
</protein>